<dbReference type="InterPro" id="IPR038883">
    <property type="entry name" value="AN11006-like"/>
</dbReference>
<comment type="caution">
    <text evidence="1">The sequence shown here is derived from an EMBL/GenBank/DDBJ whole genome shotgun (WGS) entry which is preliminary data.</text>
</comment>
<name>A0A9P6VEN0_9HELO</name>
<proteinExistence type="predicted"/>
<keyword evidence="2" id="KW-1185">Reference proteome</keyword>
<gene>
    <name evidence="1" type="ORF">D0Z07_7348</name>
</gene>
<dbReference type="AlphaFoldDB" id="A0A9P6VEN0"/>
<dbReference type="PANTHER" id="PTHR42085:SF2">
    <property type="entry name" value="F-BOX DOMAIN-CONTAINING PROTEIN"/>
    <property type="match status" value="1"/>
</dbReference>
<accession>A0A9P6VEN0</accession>
<sequence>MDNDHGQALNGLIMPMEVTEPHCFLDFPREIRDLIYAMIFISKEPIYPSRDRAPVAPYMSFLRANKQIYTEILPFLYGKNTFQIRGTPAFKSPAFLNFLHSQRQGGYLPHPPSRPTICLARHHLRRLNIPSHGIQLDHLRHLFSLMRHFPNLEHIQLVYLGKRGLVDMDVVDVCRLLKDRLPLLNITLLKRVNFGEAEDISWTLHRPYYKWMPSSEKSATEHWWICPNFPDLDQYAPLVSAPQKIPE</sequence>
<dbReference type="OrthoDB" id="2951834at2759"/>
<dbReference type="PANTHER" id="PTHR42085">
    <property type="entry name" value="F-BOX DOMAIN-CONTAINING PROTEIN"/>
    <property type="match status" value="1"/>
</dbReference>
<dbReference type="EMBL" id="VNKQ01000015">
    <property type="protein sequence ID" value="KAG0646450.1"/>
    <property type="molecule type" value="Genomic_DNA"/>
</dbReference>
<organism evidence="1 2">
    <name type="scientific">Hyphodiscus hymeniophilus</name>
    <dbReference type="NCBI Taxonomy" id="353542"/>
    <lineage>
        <taxon>Eukaryota</taxon>
        <taxon>Fungi</taxon>
        <taxon>Dikarya</taxon>
        <taxon>Ascomycota</taxon>
        <taxon>Pezizomycotina</taxon>
        <taxon>Leotiomycetes</taxon>
        <taxon>Helotiales</taxon>
        <taxon>Hyphodiscaceae</taxon>
        <taxon>Hyphodiscus</taxon>
    </lineage>
</organism>
<evidence type="ECO:0000313" key="1">
    <source>
        <dbReference type="EMBL" id="KAG0646450.1"/>
    </source>
</evidence>
<dbReference type="Proteomes" id="UP000785200">
    <property type="component" value="Unassembled WGS sequence"/>
</dbReference>
<reference evidence="1" key="1">
    <citation type="submission" date="2019-07" db="EMBL/GenBank/DDBJ databases">
        <title>Hyphodiscus hymeniophilus genome sequencing and assembly.</title>
        <authorList>
            <person name="Kramer G."/>
            <person name="Nodwell J."/>
        </authorList>
    </citation>
    <scope>NUCLEOTIDE SEQUENCE</scope>
    <source>
        <strain evidence="1">ATCC 34498</strain>
    </source>
</reference>
<protein>
    <submittedName>
        <fullName evidence="1">Uncharacterized protein</fullName>
    </submittedName>
</protein>
<evidence type="ECO:0000313" key="2">
    <source>
        <dbReference type="Proteomes" id="UP000785200"/>
    </source>
</evidence>